<dbReference type="Pfam" id="PF00400">
    <property type="entry name" value="WD40"/>
    <property type="match status" value="2"/>
</dbReference>
<dbReference type="SMART" id="SM00320">
    <property type="entry name" value="WD40"/>
    <property type="match status" value="9"/>
</dbReference>
<protein>
    <recommendedName>
        <fullName evidence="5">Cilia- and flagella-associated protein 251</fullName>
    </recommendedName>
</protein>
<evidence type="ECO:0000256" key="1">
    <source>
        <dbReference type="ARBA" id="ARBA00004138"/>
    </source>
</evidence>
<evidence type="ECO:0000256" key="4">
    <source>
        <dbReference type="ARBA" id="ARBA00023273"/>
    </source>
</evidence>
<keyword evidence="3" id="KW-0677">Repeat</keyword>
<gene>
    <name evidence="6" type="ORF">HAND1043_LOCUS9253</name>
</gene>
<accession>A0A6U2AZ13</accession>
<dbReference type="InterPro" id="IPR011992">
    <property type="entry name" value="EF-hand-dom_pair"/>
</dbReference>
<dbReference type="SUPFAM" id="SSF50998">
    <property type="entry name" value="Quinoprotein alcohol dehydrogenase-like"/>
    <property type="match status" value="1"/>
</dbReference>
<dbReference type="SUPFAM" id="SSF47473">
    <property type="entry name" value="EF-hand"/>
    <property type="match status" value="1"/>
</dbReference>
<dbReference type="InterPro" id="IPR001680">
    <property type="entry name" value="WD40_rpt"/>
</dbReference>
<dbReference type="PROSITE" id="PS00678">
    <property type="entry name" value="WD_REPEATS_1"/>
    <property type="match status" value="1"/>
</dbReference>
<dbReference type="GO" id="GO:0031514">
    <property type="term" value="C:motile cilium"/>
    <property type="evidence" value="ECO:0007669"/>
    <property type="project" value="TreeGrafter"/>
</dbReference>
<dbReference type="InterPro" id="IPR050630">
    <property type="entry name" value="WD_repeat_EMAP"/>
</dbReference>
<dbReference type="Gene3D" id="1.10.238.10">
    <property type="entry name" value="EF-hand"/>
    <property type="match status" value="1"/>
</dbReference>
<keyword evidence="2" id="KW-0853">WD repeat</keyword>
<evidence type="ECO:0000256" key="5">
    <source>
        <dbReference type="ARBA" id="ARBA00040994"/>
    </source>
</evidence>
<dbReference type="PANTHER" id="PTHR13720">
    <property type="entry name" value="WD-40 REPEAT PROTEIN"/>
    <property type="match status" value="1"/>
</dbReference>
<dbReference type="InterPro" id="IPR015943">
    <property type="entry name" value="WD40/YVTN_repeat-like_dom_sf"/>
</dbReference>
<dbReference type="EMBL" id="HBFK01015115">
    <property type="protein sequence ID" value="CAD8742759.1"/>
    <property type="molecule type" value="Transcribed_RNA"/>
</dbReference>
<dbReference type="InterPro" id="IPR019775">
    <property type="entry name" value="WD40_repeat_CS"/>
</dbReference>
<evidence type="ECO:0000256" key="2">
    <source>
        <dbReference type="ARBA" id="ARBA00022574"/>
    </source>
</evidence>
<dbReference type="InterPro" id="IPR011044">
    <property type="entry name" value="Quino_amine_DH_bsu"/>
</dbReference>
<keyword evidence="4" id="KW-0966">Cell projection</keyword>
<sequence length="891" mass="97637">MADRNALNLRWTFGFNRESDAGTLVDLTVDGRQAVFYSVGHTGVIFDYELRRQKLLQGHTNTITCAAASDDKKWLVTGDAGERDTMVVVWNAKSAVPVRTLFEAHPGGIISLDITPDAMYIATVGVGPNQDLSIWEWTVQRDEPMYTAAITSKDVQHCVRFKRDDHTEIITNGTARTIFWNIEDEAGLKFYSPAISSKEFITPVGHFTQSVFIPNSTQAVTATEDGDVLLWDQVLLPALHARATDRCGVKLLRLHDEGCAISVIQVFDNFLVTAATDGHVRFYDFKFRLLAWYEDLDVGPIMSLTFTSPRTVPKDGTLLDSEVRVPNFIVASKSGKIALVNAAVFEHFTKEERRGELLVQAFESPIAAITAHPSASQFYVVTQSGVLRHVDYESQAWLRTKTLEKRTPTCMCINPNGQELIVGCQDGALLILSTTDLDLIQKSAQVYEAAATDVKFSPDGMYVAMADAQNCVGIYRRERNVLESGKEVPWLYLGRYRSHHAAIVGLTFISDDDSGVIRLVSLGHDRVIVEYDLANSFAATGIVVRSAVTIEQTAIPCGLLVLPPGTQPGEDPKRTLLVSSNDEYKLKLLDVLGLTGVHDERPLPSQESHCVQTLLGPTYGAPPSNLQVLPDVGSGKRYAVYNTPEKVVGLMKLPLDGNPNTSMGLIAHPGSVRGLTVSHDGRFVLTTGGWDYGIFLWETDTGALDAMATLGGTGIEPFEALIPGGKAGDFYDEMRDYFYLAQLRSQGEDTTDDRQVSGVIPLDEVPDMLRALGYYPSNFDVRDLVHEMSRKGKEHVTFEELVRLYVNYKPVAGVSQSQIEAAFEALGAEPMTGIITASSLISQLKRIGEPLSDAELTKCIEALTGAKLTGKEDFTAASFADKVLGFAAEEG</sequence>
<name>A0A6U2AZ13_HEMAN</name>
<reference evidence="6" key="1">
    <citation type="submission" date="2021-01" db="EMBL/GenBank/DDBJ databases">
        <authorList>
            <person name="Corre E."/>
            <person name="Pelletier E."/>
            <person name="Niang G."/>
            <person name="Scheremetjew M."/>
            <person name="Finn R."/>
            <person name="Kale V."/>
            <person name="Holt S."/>
            <person name="Cochrane G."/>
            <person name="Meng A."/>
            <person name="Brown T."/>
            <person name="Cohen L."/>
        </authorList>
    </citation>
    <scope>NUCLEOTIDE SEQUENCE</scope>
    <source>
        <strain evidence="6">CCMP441</strain>
    </source>
</reference>
<evidence type="ECO:0000313" key="6">
    <source>
        <dbReference type="EMBL" id="CAD8742759.1"/>
    </source>
</evidence>
<dbReference type="InterPro" id="IPR011047">
    <property type="entry name" value="Quinoprotein_ADH-like_sf"/>
</dbReference>
<dbReference type="Gene3D" id="2.130.10.10">
    <property type="entry name" value="YVTN repeat-like/Quinoprotein amine dehydrogenase"/>
    <property type="match status" value="3"/>
</dbReference>
<dbReference type="SUPFAM" id="SSF50969">
    <property type="entry name" value="YVTN repeat-like/Quinoprotein amine dehydrogenase"/>
    <property type="match status" value="1"/>
</dbReference>
<comment type="subcellular location">
    <subcellularLocation>
        <location evidence="1">Cell projection</location>
        <location evidence="1">Cilium</location>
    </subcellularLocation>
</comment>
<evidence type="ECO:0000256" key="3">
    <source>
        <dbReference type="ARBA" id="ARBA00022737"/>
    </source>
</evidence>
<proteinExistence type="predicted"/>
<dbReference type="AlphaFoldDB" id="A0A6U2AZ13"/>
<dbReference type="PANTHER" id="PTHR13720:SF13">
    <property type="entry name" value="CILIA- AND FLAGELLA-ASSOCIATED PROTEIN 251"/>
    <property type="match status" value="1"/>
</dbReference>
<organism evidence="6">
    <name type="scientific">Hemiselmis andersenii</name>
    <name type="common">Cryptophyte alga</name>
    <dbReference type="NCBI Taxonomy" id="464988"/>
    <lineage>
        <taxon>Eukaryota</taxon>
        <taxon>Cryptophyceae</taxon>
        <taxon>Cryptomonadales</taxon>
        <taxon>Hemiselmidaceae</taxon>
        <taxon>Hemiselmis</taxon>
    </lineage>
</organism>